<dbReference type="STRING" id="1123237.Salmuc_01008"/>
<dbReference type="HOGENOM" id="CLU_1128420_0_0_5"/>
<evidence type="ECO:0000256" key="1">
    <source>
        <dbReference type="SAM" id="MobiDB-lite"/>
    </source>
</evidence>
<dbReference type="AlphaFoldDB" id="S9RCP8"/>
<accession>S9RCP8</accession>
<dbReference type="EMBL" id="APVH01000065">
    <property type="protein sequence ID" value="EPX75905.1"/>
    <property type="molecule type" value="Genomic_DNA"/>
</dbReference>
<evidence type="ECO:0000313" key="3">
    <source>
        <dbReference type="Proteomes" id="UP000015347"/>
    </source>
</evidence>
<reference evidence="3" key="1">
    <citation type="journal article" date="2014" name="Stand. Genomic Sci.">
        <title>Genome sequence of the exopolysaccharide-producing Salipiger mucosus type strain (DSM 16094(T)), a moderately halophilic member of the Roseobacter clade.</title>
        <authorList>
            <person name="Riedel T."/>
            <person name="Spring S."/>
            <person name="Fiebig A."/>
            <person name="Petersen J."/>
            <person name="Kyrpides N.C."/>
            <person name="Goker M."/>
            <person name="Klenk H.P."/>
        </authorList>
    </citation>
    <scope>NUCLEOTIDE SEQUENCE [LARGE SCALE GENOMIC DNA]</scope>
    <source>
        <strain evidence="3">DSM 16094</strain>
    </source>
</reference>
<evidence type="ECO:0000313" key="2">
    <source>
        <dbReference type="EMBL" id="EPX75905.1"/>
    </source>
</evidence>
<sequence length="246" mass="25977">MIYRGLPDFWYGAQTLESEKPPLCFGVDNRLGLRTSDPQADLHIQGEGAMRPSSSAPDKGYASLRLESEGHPPSELAGTSTSMVMSTETGMLYLGAGEKIAHVLTDPDNASGLTLDERRLLTADDAGISALRPLNVEGGADVQGVVTVTVTANGNDWVRVDVTCSSDSSAMVRLLPEGKANSGVSAGGALDECADRNEIALHRRAGRGLSHRHGRGRRTKPLGPYGAVLDGLRGAGAHRPQRQGRP</sequence>
<dbReference type="Proteomes" id="UP000015347">
    <property type="component" value="Unassembled WGS sequence"/>
</dbReference>
<organism evidence="2 3">
    <name type="scientific">Salipiger mucosus DSM 16094</name>
    <dbReference type="NCBI Taxonomy" id="1123237"/>
    <lineage>
        <taxon>Bacteria</taxon>
        <taxon>Pseudomonadati</taxon>
        <taxon>Pseudomonadota</taxon>
        <taxon>Alphaproteobacteria</taxon>
        <taxon>Rhodobacterales</taxon>
        <taxon>Roseobacteraceae</taxon>
        <taxon>Salipiger</taxon>
    </lineage>
</organism>
<name>S9RCP8_9RHOB</name>
<feature type="compositionally biased region" description="Basic residues" evidence="1">
    <location>
        <begin position="205"/>
        <end position="220"/>
    </location>
</feature>
<keyword evidence="3" id="KW-1185">Reference proteome</keyword>
<protein>
    <submittedName>
        <fullName evidence="2">Uncharacterized protein</fullName>
    </submittedName>
</protein>
<feature type="region of interest" description="Disordered" evidence="1">
    <location>
        <begin position="205"/>
        <end position="246"/>
    </location>
</feature>
<comment type="caution">
    <text evidence="2">The sequence shown here is derived from an EMBL/GenBank/DDBJ whole genome shotgun (WGS) entry which is preliminary data.</text>
</comment>
<proteinExistence type="predicted"/>
<gene>
    <name evidence="2" type="ORF">Salmuc_01008</name>
</gene>